<keyword evidence="1" id="KW-0472">Membrane</keyword>
<reference evidence="2 3" key="1">
    <citation type="submission" date="2020-08" db="EMBL/GenBank/DDBJ databases">
        <title>Genomic Encyclopedia of Type Strains, Phase IV (KMG-IV): sequencing the most valuable type-strain genomes for metagenomic binning, comparative biology and taxonomic classification.</title>
        <authorList>
            <person name="Goeker M."/>
        </authorList>
    </citation>
    <scope>NUCLEOTIDE SEQUENCE [LARGE SCALE GENOMIC DNA]</scope>
    <source>
        <strain evidence="2 3">YIM 65646</strain>
    </source>
</reference>
<gene>
    <name evidence="2" type="ORF">HNR73_001995</name>
</gene>
<evidence type="ECO:0000313" key="2">
    <source>
        <dbReference type="EMBL" id="MBB6034145.1"/>
    </source>
</evidence>
<organism evidence="2 3">
    <name type="scientific">Phytomonospora endophytica</name>
    <dbReference type="NCBI Taxonomy" id="714109"/>
    <lineage>
        <taxon>Bacteria</taxon>
        <taxon>Bacillati</taxon>
        <taxon>Actinomycetota</taxon>
        <taxon>Actinomycetes</taxon>
        <taxon>Micromonosporales</taxon>
        <taxon>Micromonosporaceae</taxon>
        <taxon>Phytomonospora</taxon>
    </lineage>
</organism>
<dbReference type="EMBL" id="JACHGT010000004">
    <property type="protein sequence ID" value="MBB6034145.1"/>
    <property type="molecule type" value="Genomic_DNA"/>
</dbReference>
<feature type="transmembrane region" description="Helical" evidence="1">
    <location>
        <begin position="12"/>
        <end position="33"/>
    </location>
</feature>
<feature type="transmembrane region" description="Helical" evidence="1">
    <location>
        <begin position="69"/>
        <end position="89"/>
    </location>
</feature>
<dbReference type="Proteomes" id="UP000548476">
    <property type="component" value="Unassembled WGS sequence"/>
</dbReference>
<protein>
    <recommendedName>
        <fullName evidence="4">DUF4190 domain-containing protein</fullName>
    </recommendedName>
</protein>
<evidence type="ECO:0000256" key="1">
    <source>
        <dbReference type="SAM" id="Phobius"/>
    </source>
</evidence>
<evidence type="ECO:0008006" key="4">
    <source>
        <dbReference type="Google" id="ProtNLM"/>
    </source>
</evidence>
<feature type="transmembrane region" description="Helical" evidence="1">
    <location>
        <begin position="39"/>
        <end position="62"/>
    </location>
</feature>
<dbReference type="AlphaFoldDB" id="A0A841FEZ9"/>
<keyword evidence="3" id="KW-1185">Reference proteome</keyword>
<keyword evidence="1" id="KW-0812">Transmembrane</keyword>
<comment type="caution">
    <text evidence="2">The sequence shown here is derived from an EMBL/GenBank/DDBJ whole genome shotgun (WGS) entry which is preliminary data.</text>
</comment>
<accession>A0A841FEZ9</accession>
<dbReference type="RefSeq" id="WP_203686140.1">
    <property type="nucleotide sequence ID" value="NZ_BONT01000045.1"/>
</dbReference>
<sequence>MQPPHSTPEAPKSAGPAVASVVLAFLGIVLPFLPIDLTGVRAFIALPLGLAGLAAAIVGLTGNRRGRPVAVAGIVLSVLVAALGAWMIALHVDLGAGG</sequence>
<evidence type="ECO:0000313" key="3">
    <source>
        <dbReference type="Proteomes" id="UP000548476"/>
    </source>
</evidence>
<proteinExistence type="predicted"/>
<name>A0A841FEZ9_9ACTN</name>
<keyword evidence="1" id="KW-1133">Transmembrane helix</keyword>